<evidence type="ECO:0000256" key="2">
    <source>
        <dbReference type="SAM" id="Phobius"/>
    </source>
</evidence>
<keyword evidence="2" id="KW-0812">Transmembrane</keyword>
<dbReference type="EMBL" id="CP000927">
    <property type="protein sequence ID" value="ABZ69952.1"/>
    <property type="molecule type" value="Genomic_DNA"/>
</dbReference>
<feature type="transmembrane region" description="Helical" evidence="2">
    <location>
        <begin position="180"/>
        <end position="200"/>
    </location>
</feature>
<keyword evidence="2" id="KW-1133">Transmembrane helix</keyword>
<reference evidence="3" key="1">
    <citation type="submission" date="2008-01" db="EMBL/GenBank/DDBJ databases">
        <title>Complete sequence of chromosome of Caulobacter sp. K31.</title>
        <authorList>
            <consortium name="US DOE Joint Genome Institute"/>
            <person name="Copeland A."/>
            <person name="Lucas S."/>
            <person name="Lapidus A."/>
            <person name="Barry K."/>
            <person name="Glavina del Rio T."/>
            <person name="Dalin E."/>
            <person name="Tice H."/>
            <person name="Pitluck S."/>
            <person name="Bruce D."/>
            <person name="Goodwin L."/>
            <person name="Thompson L.S."/>
            <person name="Brettin T."/>
            <person name="Detter J.C."/>
            <person name="Han C."/>
            <person name="Schmutz J."/>
            <person name="Larimer F."/>
            <person name="Land M."/>
            <person name="Hauser L."/>
            <person name="Kyrpides N."/>
            <person name="Kim E."/>
            <person name="Stephens C."/>
            <person name="Richardson P."/>
        </authorList>
    </citation>
    <scope>NUCLEOTIDE SEQUENCE [LARGE SCALE GENOMIC DNA]</scope>
    <source>
        <strain evidence="3">K31</strain>
    </source>
</reference>
<accession>B0SUS4</accession>
<dbReference type="HOGENOM" id="CLU_037944_1_0_5"/>
<feature type="region of interest" description="Disordered" evidence="1">
    <location>
        <begin position="219"/>
        <end position="279"/>
    </location>
</feature>
<evidence type="ECO:0000313" key="3">
    <source>
        <dbReference type="EMBL" id="ABZ69952.1"/>
    </source>
</evidence>
<dbReference type="KEGG" id="cak:Caul_0821"/>
<dbReference type="STRING" id="366602.Caul_0821"/>
<evidence type="ECO:0000256" key="1">
    <source>
        <dbReference type="SAM" id="MobiDB-lite"/>
    </source>
</evidence>
<feature type="compositionally biased region" description="Low complexity" evidence="1">
    <location>
        <begin position="219"/>
        <end position="270"/>
    </location>
</feature>
<proteinExistence type="predicted"/>
<feature type="transmembrane region" description="Helical" evidence="2">
    <location>
        <begin position="6"/>
        <end position="27"/>
    </location>
</feature>
<gene>
    <name evidence="3" type="ordered locus">Caul_0821</name>
</gene>
<dbReference type="eggNOG" id="ENOG502ZAQR">
    <property type="taxonomic scope" value="Bacteria"/>
</dbReference>
<dbReference type="AlphaFoldDB" id="B0SUS4"/>
<name>B0SUS4_CAUSK</name>
<dbReference type="OrthoDB" id="6286374at2"/>
<keyword evidence="2" id="KW-0472">Membrane</keyword>
<sequence>MDFGAALDVAIGLIFIYLLVSLFVTALQEFIASRLNKRSNYLVRRIECLLSDGRGEGWSAELTQVWNNPLIKSLKTDNVSEDGATPKNQLYKNAPSYIAGPTFAMALVDTLRPGGVTTSTMKDLKSAVASMENKELQKILLPMLANADDKVENFQDHVGHWFDAAMDRTSGVYKRWAQRVTFWLGIGAALLLNINTFGVIDTLWRDPVARAAVVAQAQQAELPRRPVAATAPADASAAEASTVQPLATEPPATEEPAPTEAPDAAAAEIEPPADESATLERRDNATDAIQALALPVGWTWENICQLGHYPHDGPPDRPQPTTKGLGYDFTCTGTPRGAAFTILQIVLTVAGIFITGLAISLGAPFWFGILQTVTNIRSSGTKPDRTDGTKQK</sequence>
<organism evidence="3">
    <name type="scientific">Caulobacter sp. (strain K31)</name>
    <dbReference type="NCBI Taxonomy" id="366602"/>
    <lineage>
        <taxon>Bacteria</taxon>
        <taxon>Pseudomonadati</taxon>
        <taxon>Pseudomonadota</taxon>
        <taxon>Alphaproteobacteria</taxon>
        <taxon>Caulobacterales</taxon>
        <taxon>Caulobacteraceae</taxon>
        <taxon>Caulobacter</taxon>
    </lineage>
</organism>
<protein>
    <submittedName>
        <fullName evidence="3">Uncharacterized protein</fullName>
    </submittedName>
</protein>
<feature type="transmembrane region" description="Helical" evidence="2">
    <location>
        <begin position="342"/>
        <end position="367"/>
    </location>
</feature>